<name>A0ABR2ILG5_9EUKA</name>
<reference evidence="1 2" key="1">
    <citation type="submission" date="2024-04" db="EMBL/GenBank/DDBJ databases">
        <title>Tritrichomonas musculus Genome.</title>
        <authorList>
            <person name="Alves-Ferreira E."/>
            <person name="Grigg M."/>
            <person name="Lorenzi H."/>
            <person name="Galac M."/>
        </authorList>
    </citation>
    <scope>NUCLEOTIDE SEQUENCE [LARGE SCALE GENOMIC DNA]</scope>
    <source>
        <strain evidence="1 2">EAF2021</strain>
    </source>
</reference>
<comment type="caution">
    <text evidence="1">The sequence shown here is derived from an EMBL/GenBank/DDBJ whole genome shotgun (WGS) entry which is preliminary data.</text>
</comment>
<evidence type="ECO:0000313" key="1">
    <source>
        <dbReference type="EMBL" id="KAK8865139.1"/>
    </source>
</evidence>
<evidence type="ECO:0000313" key="2">
    <source>
        <dbReference type="Proteomes" id="UP001470230"/>
    </source>
</evidence>
<gene>
    <name evidence="1" type="ORF">M9Y10_010673</name>
</gene>
<organism evidence="1 2">
    <name type="scientific">Tritrichomonas musculus</name>
    <dbReference type="NCBI Taxonomy" id="1915356"/>
    <lineage>
        <taxon>Eukaryota</taxon>
        <taxon>Metamonada</taxon>
        <taxon>Parabasalia</taxon>
        <taxon>Tritrichomonadida</taxon>
        <taxon>Tritrichomonadidae</taxon>
        <taxon>Tritrichomonas</taxon>
    </lineage>
</organism>
<dbReference type="Proteomes" id="UP001470230">
    <property type="component" value="Unassembled WGS sequence"/>
</dbReference>
<proteinExistence type="predicted"/>
<dbReference type="EMBL" id="JAPFFF010000016">
    <property type="protein sequence ID" value="KAK8865139.1"/>
    <property type="molecule type" value="Genomic_DNA"/>
</dbReference>
<protein>
    <submittedName>
        <fullName evidence="1">Uncharacterized protein</fullName>
    </submittedName>
</protein>
<keyword evidence="2" id="KW-1185">Reference proteome</keyword>
<accession>A0ABR2ILG5</accession>
<sequence length="137" mass="15312">MHKSRVGASGFAENQQMEPLLYPPNQNVNVPDGYVSVRFTCSTSETTTSCCSSEETKYYHQHQIILPENTTVDQFLMIAARKVNSSEPFSGCRVRGIYKLRPNDPIGPTVKSYQYFESPVFSLDGSYVPAKSCCLLV</sequence>